<dbReference type="NCBIfam" id="NF002528">
    <property type="entry name" value="PRK01966.1-4"/>
    <property type="match status" value="1"/>
</dbReference>
<dbReference type="Gene3D" id="3.30.470.20">
    <property type="entry name" value="ATP-grasp fold, B domain"/>
    <property type="match status" value="1"/>
</dbReference>
<comment type="similarity">
    <text evidence="2 12">Belongs to the D-alanine--D-alanine ligase family.</text>
</comment>
<dbReference type="PANTHER" id="PTHR23132">
    <property type="entry name" value="D-ALANINE--D-ALANINE LIGASE"/>
    <property type="match status" value="1"/>
</dbReference>
<keyword evidence="19" id="KW-1185">Reference proteome</keyword>
<evidence type="ECO:0000313" key="18">
    <source>
        <dbReference type="EMBL" id="ACV09327.1"/>
    </source>
</evidence>
<proteinExistence type="inferred from homology"/>
<dbReference type="GO" id="GO:0008360">
    <property type="term" value="P:regulation of cell shape"/>
    <property type="evidence" value="ECO:0007669"/>
    <property type="project" value="UniProtKB-KW"/>
</dbReference>
<feature type="binding site" evidence="14">
    <location>
        <begin position="345"/>
        <end position="346"/>
    </location>
    <ligand>
        <name>ATP</name>
        <dbReference type="ChEBI" id="CHEBI:30616"/>
    </ligand>
</feature>
<dbReference type="Pfam" id="PF07478">
    <property type="entry name" value="Dala_Dala_lig_C"/>
    <property type="match status" value="1"/>
</dbReference>
<evidence type="ECO:0000256" key="1">
    <source>
        <dbReference type="ARBA" id="ARBA00001936"/>
    </source>
</evidence>
<evidence type="ECO:0000256" key="16">
    <source>
        <dbReference type="PROSITE-ProRule" id="PRU00409"/>
    </source>
</evidence>
<dbReference type="Gene3D" id="3.30.1490.20">
    <property type="entry name" value="ATP-grasp fold, A domain"/>
    <property type="match status" value="1"/>
</dbReference>
<evidence type="ECO:0000256" key="3">
    <source>
        <dbReference type="ARBA" id="ARBA00022598"/>
    </source>
</evidence>
<dbReference type="InterPro" id="IPR011127">
    <property type="entry name" value="Dala_Dala_lig_N"/>
</dbReference>
<dbReference type="InterPro" id="IPR016185">
    <property type="entry name" value="PreATP-grasp_dom_sf"/>
</dbReference>
<evidence type="ECO:0000256" key="2">
    <source>
        <dbReference type="ARBA" id="ARBA00010871"/>
    </source>
</evidence>
<dbReference type="AlphaFoldDB" id="C7QYT8"/>
<dbReference type="EMBL" id="CP001706">
    <property type="protein sequence ID" value="ACV09327.1"/>
    <property type="molecule type" value="Genomic_DNA"/>
</dbReference>
<feature type="binding site" evidence="14">
    <location>
        <position position="164"/>
    </location>
    <ligand>
        <name>ATP</name>
        <dbReference type="ChEBI" id="CHEBI:30616"/>
    </ligand>
</feature>
<dbReference type="UniPathway" id="UPA00219"/>
<reference evidence="18 19" key="1">
    <citation type="journal article" date="2009" name="Stand. Genomic Sci.">
        <title>Complete genome sequence of Jonesia denitrificans type strain (Prevot 55134).</title>
        <authorList>
            <person name="Pukall R."/>
            <person name="Gehrich-Schroter G."/>
            <person name="Lapidus A."/>
            <person name="Nolan M."/>
            <person name="Glavina Del Rio T."/>
            <person name="Lucas S."/>
            <person name="Chen F."/>
            <person name="Tice H."/>
            <person name="Pitluck S."/>
            <person name="Cheng J.F."/>
            <person name="Copeland A."/>
            <person name="Saunders E."/>
            <person name="Brettin T."/>
            <person name="Detter J.C."/>
            <person name="Bruce D."/>
            <person name="Goodwin L."/>
            <person name="Pati A."/>
            <person name="Ivanova N."/>
            <person name="Mavromatis K."/>
            <person name="Ovchinnikova G."/>
            <person name="Chen A."/>
            <person name="Palaniappan K."/>
            <person name="Land M."/>
            <person name="Hauser L."/>
            <person name="Chang Y.J."/>
            <person name="Jeffries C.D."/>
            <person name="Chain P."/>
            <person name="Goker M."/>
            <person name="Bristow J."/>
            <person name="Eisen J.A."/>
            <person name="Markowitz V."/>
            <person name="Hugenholtz P."/>
            <person name="Kyrpides N.C."/>
            <person name="Klenk H.P."/>
            <person name="Han C."/>
        </authorList>
    </citation>
    <scope>NUCLEOTIDE SEQUENCE [LARGE SCALE GENOMIC DNA]</scope>
    <source>
        <strain evidence="19">ATCC 14870 / DSM 20603 / BCRC 15368 / CIP 55.134 / JCM 11481 / NBRC 15587 / NCTC 10816 / Prevot 55134</strain>
    </source>
</reference>
<dbReference type="SUPFAM" id="SSF52440">
    <property type="entry name" value="PreATP-grasp domain"/>
    <property type="match status" value="1"/>
</dbReference>
<dbReference type="KEGG" id="jde:Jden_1680"/>
<comment type="cofactor">
    <cofactor evidence="15">
        <name>Mg(2+)</name>
        <dbReference type="ChEBI" id="CHEBI:18420"/>
    </cofactor>
    <cofactor evidence="15">
        <name>Mn(2+)</name>
        <dbReference type="ChEBI" id="CHEBI:29035"/>
    </cofactor>
    <text evidence="15">Binds 2 magnesium or manganese ions per subunit.</text>
</comment>
<evidence type="ECO:0000256" key="6">
    <source>
        <dbReference type="ARBA" id="ARBA00022840"/>
    </source>
</evidence>
<keyword evidence="12" id="KW-0963">Cytoplasm</keyword>
<dbReference type="STRING" id="471856.Jden_1680"/>
<evidence type="ECO:0000256" key="7">
    <source>
        <dbReference type="ARBA" id="ARBA00022842"/>
    </source>
</evidence>
<keyword evidence="11 12" id="KW-0961">Cell wall biogenesis/degradation</keyword>
<dbReference type="PROSITE" id="PS00843">
    <property type="entry name" value="DALA_DALA_LIGASE_1"/>
    <property type="match status" value="1"/>
</dbReference>
<dbReference type="SUPFAM" id="SSF56059">
    <property type="entry name" value="Glutathione synthetase ATP-binding domain-like"/>
    <property type="match status" value="1"/>
</dbReference>
<evidence type="ECO:0000256" key="9">
    <source>
        <dbReference type="ARBA" id="ARBA00022984"/>
    </source>
</evidence>
<comment type="cofactor">
    <cofactor evidence="1">
        <name>Mn(2+)</name>
        <dbReference type="ChEBI" id="CHEBI:29035"/>
    </cofactor>
</comment>
<keyword evidence="9 12" id="KW-0573">Peptidoglycan synthesis</keyword>
<dbReference type="GO" id="GO:0005524">
    <property type="term" value="F:ATP binding"/>
    <property type="evidence" value="ECO:0007669"/>
    <property type="project" value="UniProtKB-UniRule"/>
</dbReference>
<feature type="binding site" evidence="15">
    <location>
        <position position="346"/>
    </location>
    <ligand>
        <name>Mg(2+)</name>
        <dbReference type="ChEBI" id="CHEBI:18420"/>
        <label>2</label>
    </ligand>
</feature>
<dbReference type="eggNOG" id="COG1181">
    <property type="taxonomic scope" value="Bacteria"/>
</dbReference>
<feature type="active site" evidence="13">
    <location>
        <position position="37"/>
    </location>
</feature>
<feature type="binding site" evidence="15">
    <location>
        <position position="333"/>
    </location>
    <ligand>
        <name>Mg(2+)</name>
        <dbReference type="ChEBI" id="CHEBI:18420"/>
        <label>1</label>
    </ligand>
</feature>
<dbReference type="InterPro" id="IPR013815">
    <property type="entry name" value="ATP_grasp_subdomain_1"/>
</dbReference>
<keyword evidence="10 15" id="KW-0464">Manganese</keyword>
<dbReference type="Gene3D" id="3.40.50.20">
    <property type="match status" value="1"/>
</dbReference>
<dbReference type="Proteomes" id="UP000000628">
    <property type="component" value="Chromosome"/>
</dbReference>
<feature type="binding site" evidence="14">
    <location>
        <begin position="216"/>
        <end position="217"/>
    </location>
    <ligand>
        <name>ATP</name>
        <dbReference type="ChEBI" id="CHEBI:30616"/>
    </ligand>
</feature>
<evidence type="ECO:0000256" key="12">
    <source>
        <dbReference type="HAMAP-Rule" id="MF_00047"/>
    </source>
</evidence>
<dbReference type="PROSITE" id="PS00844">
    <property type="entry name" value="DALA_DALA_LIGASE_2"/>
    <property type="match status" value="1"/>
</dbReference>
<dbReference type="HAMAP" id="MF_00047">
    <property type="entry name" value="Dala_Dala_lig"/>
    <property type="match status" value="1"/>
</dbReference>
<comment type="catalytic activity">
    <reaction evidence="12">
        <text>2 D-alanine + ATP = D-alanyl-D-alanine + ADP + phosphate + H(+)</text>
        <dbReference type="Rhea" id="RHEA:11224"/>
        <dbReference type="ChEBI" id="CHEBI:15378"/>
        <dbReference type="ChEBI" id="CHEBI:30616"/>
        <dbReference type="ChEBI" id="CHEBI:43474"/>
        <dbReference type="ChEBI" id="CHEBI:57416"/>
        <dbReference type="ChEBI" id="CHEBI:57822"/>
        <dbReference type="ChEBI" id="CHEBI:456216"/>
        <dbReference type="EC" id="6.3.2.4"/>
    </reaction>
</comment>
<dbReference type="InterPro" id="IPR011095">
    <property type="entry name" value="Dala_Dala_lig_C"/>
</dbReference>
<evidence type="ECO:0000256" key="10">
    <source>
        <dbReference type="ARBA" id="ARBA00023211"/>
    </source>
</evidence>
<feature type="domain" description="ATP-grasp" evidence="17">
    <location>
        <begin position="168"/>
        <end position="379"/>
    </location>
</feature>
<dbReference type="GO" id="GO:0005829">
    <property type="term" value="C:cytosol"/>
    <property type="evidence" value="ECO:0007669"/>
    <property type="project" value="TreeGrafter"/>
</dbReference>
<comment type="pathway">
    <text evidence="12">Cell wall biogenesis; peptidoglycan biosynthesis.</text>
</comment>
<feature type="active site" evidence="13">
    <location>
        <position position="357"/>
    </location>
</feature>
<dbReference type="HOGENOM" id="CLU_039268_0_0_11"/>
<evidence type="ECO:0000256" key="14">
    <source>
        <dbReference type="PIRSR" id="PIRSR039102-2"/>
    </source>
</evidence>
<dbReference type="GO" id="GO:0008716">
    <property type="term" value="F:D-alanine-D-alanine ligase activity"/>
    <property type="evidence" value="ECO:0007669"/>
    <property type="project" value="UniProtKB-UniRule"/>
</dbReference>
<feature type="binding site" evidence="15">
    <location>
        <position position="346"/>
    </location>
    <ligand>
        <name>Mg(2+)</name>
        <dbReference type="ChEBI" id="CHEBI:18420"/>
        <label>1</label>
    </ligand>
</feature>
<dbReference type="InterPro" id="IPR011761">
    <property type="entry name" value="ATP-grasp"/>
</dbReference>
<keyword evidence="6 16" id="KW-0067">ATP-binding</keyword>
<evidence type="ECO:0000256" key="5">
    <source>
        <dbReference type="ARBA" id="ARBA00022741"/>
    </source>
</evidence>
<accession>C7QYT8</accession>
<evidence type="ECO:0000256" key="15">
    <source>
        <dbReference type="PIRSR" id="PIRSR039102-3"/>
    </source>
</evidence>
<evidence type="ECO:0000256" key="4">
    <source>
        <dbReference type="ARBA" id="ARBA00022723"/>
    </source>
</evidence>
<keyword evidence="7 15" id="KW-0460">Magnesium</keyword>
<name>C7QYT8_JONDD</name>
<keyword evidence="8 12" id="KW-0133">Cell shape</keyword>
<feature type="binding site" evidence="14">
    <location>
        <begin position="246"/>
        <end position="253"/>
    </location>
    <ligand>
        <name>ATP</name>
        <dbReference type="ChEBI" id="CHEBI:30616"/>
    </ligand>
</feature>
<keyword evidence="3 12" id="KW-0436">Ligase</keyword>
<dbReference type="NCBIfam" id="TIGR01205">
    <property type="entry name" value="D_ala_D_alaTIGR"/>
    <property type="match status" value="1"/>
</dbReference>
<dbReference type="PIRSF" id="PIRSF039102">
    <property type="entry name" value="Ddl/VanB"/>
    <property type="match status" value="1"/>
</dbReference>
<keyword evidence="5 14" id="KW-0547">Nucleotide-binding</keyword>
<dbReference type="FunFam" id="3.30.470.20:FF:000008">
    <property type="entry name" value="D-alanine--D-alanine ligase"/>
    <property type="match status" value="1"/>
</dbReference>
<feature type="active site" evidence="13">
    <location>
        <position position="216"/>
    </location>
</feature>
<gene>
    <name evidence="12" type="primary">ddl</name>
    <name evidence="18" type="ordered locus">Jden_1680</name>
</gene>
<keyword evidence="4 15" id="KW-0479">Metal-binding</keyword>
<dbReference type="InterPro" id="IPR000291">
    <property type="entry name" value="D-Ala_lig_Van_CS"/>
</dbReference>
<dbReference type="GO" id="GO:0046872">
    <property type="term" value="F:metal ion binding"/>
    <property type="evidence" value="ECO:0007669"/>
    <property type="project" value="UniProtKB-KW"/>
</dbReference>
<feature type="binding site" evidence="15">
    <location>
        <position position="348"/>
    </location>
    <ligand>
        <name>Mg(2+)</name>
        <dbReference type="ChEBI" id="CHEBI:18420"/>
        <label>2</label>
    </ligand>
</feature>
<organism evidence="18 19">
    <name type="scientific">Jonesia denitrificans (strain ATCC 14870 / DSM 20603 / BCRC 15368 / CIP 55.134 / JCM 11481 / NBRC 15587 / NCTC 10816 / Prevot 55134)</name>
    <name type="common">Listeria denitrificans</name>
    <dbReference type="NCBI Taxonomy" id="471856"/>
    <lineage>
        <taxon>Bacteria</taxon>
        <taxon>Bacillati</taxon>
        <taxon>Actinomycetota</taxon>
        <taxon>Actinomycetes</taxon>
        <taxon>Micrococcales</taxon>
        <taxon>Jonesiaceae</taxon>
        <taxon>Jonesia</taxon>
    </lineage>
</organism>
<comment type="function">
    <text evidence="12">Cell wall formation.</text>
</comment>
<dbReference type="Pfam" id="PF01820">
    <property type="entry name" value="Dala_Dala_lig_N"/>
    <property type="match status" value="1"/>
</dbReference>
<dbReference type="GO" id="GO:0071555">
    <property type="term" value="P:cell wall organization"/>
    <property type="evidence" value="ECO:0007669"/>
    <property type="project" value="UniProtKB-KW"/>
</dbReference>
<dbReference type="InterPro" id="IPR005905">
    <property type="entry name" value="D_ala_D_ala"/>
</dbReference>
<evidence type="ECO:0000259" key="17">
    <source>
        <dbReference type="PROSITE" id="PS50975"/>
    </source>
</evidence>
<dbReference type="PANTHER" id="PTHR23132:SF25">
    <property type="entry name" value="D-ALANINE--D-ALANINE LIGASE A"/>
    <property type="match status" value="1"/>
</dbReference>
<protein>
    <recommendedName>
        <fullName evidence="12">D-alanine--D-alanine ligase</fullName>
        <ecNumber evidence="12">6.3.2.4</ecNumber>
    </recommendedName>
    <alternativeName>
        <fullName evidence="12">D-Ala-D-Ala ligase</fullName>
    </alternativeName>
    <alternativeName>
        <fullName evidence="12">D-alanylalanine synthetase</fullName>
    </alternativeName>
</protein>
<dbReference type="GO" id="GO:0009252">
    <property type="term" value="P:peptidoglycan biosynthetic process"/>
    <property type="evidence" value="ECO:0007669"/>
    <property type="project" value="UniProtKB-UniRule"/>
</dbReference>
<dbReference type="EC" id="6.3.2.4" evidence="12"/>
<evidence type="ECO:0000256" key="8">
    <source>
        <dbReference type="ARBA" id="ARBA00022960"/>
    </source>
</evidence>
<evidence type="ECO:0000256" key="11">
    <source>
        <dbReference type="ARBA" id="ARBA00023316"/>
    </source>
</evidence>
<evidence type="ECO:0000313" key="19">
    <source>
        <dbReference type="Proteomes" id="UP000000628"/>
    </source>
</evidence>
<sequence>MENMSTSQTRPNNLGAPHAADRVRTRVLVLFGGRSGEHPISCITAAGVLRAIDRDRFDVVAVGITQGGKWVLASTDPDEVVTSGDDLPHVADNGTEVLLPFASGDNEVRVIRDGVLESVGPVDVVLPLLHGPFGEDGTVQGMLELADLRYVGVGVLGSAVGMDKHYMKLVFEGHGLPVGPYTTVFPGQWQRDPDEVRARVVALGLPVFVKPTRAGSSLGISKVSDVGDLDRAMAEALKHDPKVIIEAGIVGREIECAVLGGHGDTPARASLPGEITMTGSAHEFYDFEAKYLDDASAQLSCPAELDETTTATVREVAVRAFDAVGGEGLSRVDVFVQEDGAVVVNEINTMPGFTPISMYPRMWERSGVSYTELISELIDLALERPLGLR</sequence>
<comment type="subcellular location">
    <subcellularLocation>
        <location evidence="12">Cytoplasm</location>
    </subcellularLocation>
</comment>
<feature type="binding site" evidence="14">
    <location>
        <begin position="208"/>
        <end position="210"/>
    </location>
    <ligand>
        <name>ATP</name>
        <dbReference type="ChEBI" id="CHEBI:30616"/>
    </ligand>
</feature>
<evidence type="ECO:0000256" key="13">
    <source>
        <dbReference type="PIRSR" id="PIRSR039102-1"/>
    </source>
</evidence>
<dbReference type="PROSITE" id="PS50975">
    <property type="entry name" value="ATP_GRASP"/>
    <property type="match status" value="1"/>
</dbReference>